<protein>
    <submittedName>
        <fullName evidence="1">Uncharacterized protein</fullName>
    </submittedName>
</protein>
<dbReference type="AlphaFoldDB" id="A0AAV5TZL9"/>
<dbReference type="Proteomes" id="UP001432027">
    <property type="component" value="Unassembled WGS sequence"/>
</dbReference>
<dbReference type="EMBL" id="BTSX01000005">
    <property type="protein sequence ID" value="GMS99384.1"/>
    <property type="molecule type" value="Genomic_DNA"/>
</dbReference>
<organism evidence="1 2">
    <name type="scientific">Pristionchus entomophagus</name>
    <dbReference type="NCBI Taxonomy" id="358040"/>
    <lineage>
        <taxon>Eukaryota</taxon>
        <taxon>Metazoa</taxon>
        <taxon>Ecdysozoa</taxon>
        <taxon>Nematoda</taxon>
        <taxon>Chromadorea</taxon>
        <taxon>Rhabditida</taxon>
        <taxon>Rhabditina</taxon>
        <taxon>Diplogasteromorpha</taxon>
        <taxon>Diplogasteroidea</taxon>
        <taxon>Neodiplogasteridae</taxon>
        <taxon>Pristionchus</taxon>
    </lineage>
</organism>
<keyword evidence="2" id="KW-1185">Reference proteome</keyword>
<accession>A0AAV5TZL9</accession>
<name>A0AAV5TZL9_9BILA</name>
<evidence type="ECO:0000313" key="1">
    <source>
        <dbReference type="EMBL" id="GMS99384.1"/>
    </source>
</evidence>
<feature type="non-terminal residue" evidence="1">
    <location>
        <position position="1"/>
    </location>
</feature>
<gene>
    <name evidence="1" type="ORF">PENTCL1PPCAC_21559</name>
</gene>
<feature type="non-terminal residue" evidence="1">
    <location>
        <position position="120"/>
    </location>
</feature>
<proteinExistence type="predicted"/>
<sequence>LNTLKLVKSHEYMVQSISPFPQSIHRISNAPSLISTHIPADLFKYLLDIHTNLLLIGISTDITPDDMTKTLQLVSADSRKRTVQFWVYTTTIINWLESYGITKGILQSRVNEGGDTSGEV</sequence>
<comment type="caution">
    <text evidence="1">The sequence shown here is derived from an EMBL/GenBank/DDBJ whole genome shotgun (WGS) entry which is preliminary data.</text>
</comment>
<reference evidence="1" key="1">
    <citation type="submission" date="2023-10" db="EMBL/GenBank/DDBJ databases">
        <title>Genome assembly of Pristionchus species.</title>
        <authorList>
            <person name="Yoshida K."/>
            <person name="Sommer R.J."/>
        </authorList>
    </citation>
    <scope>NUCLEOTIDE SEQUENCE</scope>
    <source>
        <strain evidence="1">RS0144</strain>
    </source>
</reference>
<evidence type="ECO:0000313" key="2">
    <source>
        <dbReference type="Proteomes" id="UP001432027"/>
    </source>
</evidence>